<organism evidence="1 2">
    <name type="scientific">Dunaliella salina</name>
    <name type="common">Green alga</name>
    <name type="synonym">Protococcus salinus</name>
    <dbReference type="NCBI Taxonomy" id="3046"/>
    <lineage>
        <taxon>Eukaryota</taxon>
        <taxon>Viridiplantae</taxon>
        <taxon>Chlorophyta</taxon>
        <taxon>core chlorophytes</taxon>
        <taxon>Chlorophyceae</taxon>
        <taxon>CS clade</taxon>
        <taxon>Chlamydomonadales</taxon>
        <taxon>Dunaliellaceae</taxon>
        <taxon>Dunaliella</taxon>
    </lineage>
</organism>
<dbReference type="Proteomes" id="UP000815325">
    <property type="component" value="Unassembled WGS sequence"/>
</dbReference>
<evidence type="ECO:0008006" key="3">
    <source>
        <dbReference type="Google" id="ProtNLM"/>
    </source>
</evidence>
<evidence type="ECO:0000313" key="1">
    <source>
        <dbReference type="EMBL" id="KAF5842545.1"/>
    </source>
</evidence>
<accession>A0ABQ7H6Q6</accession>
<name>A0ABQ7H6Q6_DUNSA</name>
<evidence type="ECO:0000313" key="2">
    <source>
        <dbReference type="Proteomes" id="UP000815325"/>
    </source>
</evidence>
<keyword evidence="2" id="KW-1185">Reference proteome</keyword>
<dbReference type="EMBL" id="MU069459">
    <property type="protein sequence ID" value="KAF5842545.1"/>
    <property type="molecule type" value="Genomic_DNA"/>
</dbReference>
<comment type="caution">
    <text evidence="1">The sequence shown here is derived from an EMBL/GenBank/DDBJ whole genome shotgun (WGS) entry which is preliminary data.</text>
</comment>
<sequence length="124" mass="13648">MARTRLSRHHLTKGICSSGVREHRPPPSFSARHACLPSLWETLCLLSHLKCAGSVGAPPSDNVTSEAPLTSCQFCELHPGLSVDPRLAAPAQWHLLQTAAEAESEVASLRQQKWHRQEPPNPFK</sequence>
<reference evidence="1" key="1">
    <citation type="submission" date="2017-08" db="EMBL/GenBank/DDBJ databases">
        <authorList>
            <person name="Polle J.E."/>
            <person name="Barry K."/>
            <person name="Cushman J."/>
            <person name="Schmutz J."/>
            <person name="Tran D."/>
            <person name="Hathwaick L.T."/>
            <person name="Yim W.C."/>
            <person name="Jenkins J."/>
            <person name="Mckie-Krisberg Z.M."/>
            <person name="Prochnik S."/>
            <person name="Lindquist E."/>
            <person name="Dockter R.B."/>
            <person name="Adam C."/>
            <person name="Molina H."/>
            <person name="Bunkerborg J."/>
            <person name="Jin E."/>
            <person name="Buchheim M."/>
            <person name="Magnuson J."/>
        </authorList>
    </citation>
    <scope>NUCLEOTIDE SEQUENCE</scope>
    <source>
        <strain evidence="1">CCAP 19/18</strain>
    </source>
</reference>
<protein>
    <recommendedName>
        <fullName evidence="3">Encoded protein</fullName>
    </recommendedName>
</protein>
<proteinExistence type="predicted"/>
<gene>
    <name evidence="1" type="ORF">DUNSADRAFT_6395</name>
</gene>